<dbReference type="InterPro" id="IPR029787">
    <property type="entry name" value="Nucleotide_cyclase"/>
</dbReference>
<keyword evidence="1" id="KW-0472">Membrane</keyword>
<accession>A0ABS1J3J9</accession>
<dbReference type="PANTHER" id="PTHR45138">
    <property type="entry name" value="REGULATORY COMPONENTS OF SENSORY TRANSDUCTION SYSTEM"/>
    <property type="match status" value="1"/>
</dbReference>
<proteinExistence type="predicted"/>
<organism evidence="3 4">
    <name type="scientific">Catonella massiliensis</name>
    <dbReference type="NCBI Taxonomy" id="2799636"/>
    <lineage>
        <taxon>Bacteria</taxon>
        <taxon>Bacillati</taxon>
        <taxon>Bacillota</taxon>
        <taxon>Clostridia</taxon>
        <taxon>Lachnospirales</taxon>
        <taxon>Lachnospiraceae</taxon>
        <taxon>Catonella</taxon>
    </lineage>
</organism>
<feature type="transmembrane region" description="Helical" evidence="1">
    <location>
        <begin position="335"/>
        <end position="356"/>
    </location>
</feature>
<dbReference type="Gene3D" id="3.30.70.270">
    <property type="match status" value="1"/>
</dbReference>
<protein>
    <submittedName>
        <fullName evidence="3">GGDEF domain-containing protein</fullName>
    </submittedName>
</protein>
<feature type="transmembrane region" description="Helical" evidence="1">
    <location>
        <begin position="178"/>
        <end position="200"/>
    </location>
</feature>
<feature type="domain" description="GGDEF" evidence="2">
    <location>
        <begin position="440"/>
        <end position="581"/>
    </location>
</feature>
<dbReference type="InterPro" id="IPR043128">
    <property type="entry name" value="Rev_trsase/Diguanyl_cyclase"/>
</dbReference>
<reference evidence="3 4" key="1">
    <citation type="submission" date="2021-01" db="EMBL/GenBank/DDBJ databases">
        <title>Isolation and description of Catonella massiliensis sp. nov., a novel Catonella species, isolated from a stable periodontitis subject.</title>
        <authorList>
            <person name="Antezack A."/>
            <person name="Boxberger M."/>
            <person name="La Scola B."/>
            <person name="Monnet-Corti V."/>
        </authorList>
    </citation>
    <scope>NUCLEOTIDE SEQUENCE [LARGE SCALE GENOMIC DNA]</scope>
    <source>
        <strain evidence="3 4">Marseille-Q4567</strain>
    </source>
</reference>
<feature type="transmembrane region" description="Helical" evidence="1">
    <location>
        <begin position="212"/>
        <end position="234"/>
    </location>
</feature>
<dbReference type="CDD" id="cd01949">
    <property type="entry name" value="GGDEF"/>
    <property type="match status" value="1"/>
</dbReference>
<feature type="transmembrane region" description="Helical" evidence="1">
    <location>
        <begin position="240"/>
        <end position="260"/>
    </location>
</feature>
<evidence type="ECO:0000313" key="4">
    <source>
        <dbReference type="Proteomes" id="UP000604730"/>
    </source>
</evidence>
<comment type="caution">
    <text evidence="3">The sequence shown here is derived from an EMBL/GenBank/DDBJ whole genome shotgun (WGS) entry which is preliminary data.</text>
</comment>
<name>A0ABS1J3J9_9FIRM</name>
<keyword evidence="1" id="KW-1133">Transmembrane helix</keyword>
<dbReference type="Proteomes" id="UP000604730">
    <property type="component" value="Unassembled WGS sequence"/>
</dbReference>
<feature type="transmembrane region" description="Helical" evidence="1">
    <location>
        <begin position="376"/>
        <end position="394"/>
    </location>
</feature>
<dbReference type="EMBL" id="JAEPRJ010000001">
    <property type="protein sequence ID" value="MBK5898469.1"/>
    <property type="molecule type" value="Genomic_DNA"/>
</dbReference>
<dbReference type="InterPro" id="IPR000160">
    <property type="entry name" value="GGDEF_dom"/>
</dbReference>
<dbReference type="RefSeq" id="WP_208429884.1">
    <property type="nucleotide sequence ID" value="NZ_JAEPRJ010000001.1"/>
</dbReference>
<gene>
    <name evidence="3" type="ORF">JJN12_11860</name>
</gene>
<dbReference type="SMART" id="SM00267">
    <property type="entry name" value="GGDEF"/>
    <property type="match status" value="1"/>
</dbReference>
<keyword evidence="1" id="KW-0812">Transmembrane</keyword>
<dbReference type="Pfam" id="PF00990">
    <property type="entry name" value="GGDEF"/>
    <property type="match status" value="1"/>
</dbReference>
<dbReference type="PANTHER" id="PTHR45138:SF9">
    <property type="entry name" value="DIGUANYLATE CYCLASE DGCM-RELATED"/>
    <property type="match status" value="1"/>
</dbReference>
<dbReference type="NCBIfam" id="TIGR00254">
    <property type="entry name" value="GGDEF"/>
    <property type="match status" value="1"/>
</dbReference>
<evidence type="ECO:0000256" key="1">
    <source>
        <dbReference type="SAM" id="Phobius"/>
    </source>
</evidence>
<dbReference type="PROSITE" id="PS50887">
    <property type="entry name" value="GGDEF"/>
    <property type="match status" value="1"/>
</dbReference>
<evidence type="ECO:0000259" key="2">
    <source>
        <dbReference type="PROSITE" id="PS50887"/>
    </source>
</evidence>
<feature type="transmembrane region" description="Helical" evidence="1">
    <location>
        <begin position="12"/>
        <end position="32"/>
    </location>
</feature>
<feature type="transmembrane region" description="Helical" evidence="1">
    <location>
        <begin position="272"/>
        <end position="293"/>
    </location>
</feature>
<sequence>MRYFSMSLRKHQALILLITAMVTGLLLLYFIFGVVGKVPPSDYRELTDLVIDVEHSDGTMDTYNSHLFSYSSKDDLITMHIPLDKAWKSEYSSINFLFYNSIIKAYYKDKLLITYGENIDRHMIGKQKVTIPVPDKAYGSEIRVVIKPLTGILEDTFRSPVLMSFKTDQFYPIIGQEAFYAIFSVILVFSFIGMIIFAFLYRTVDFAREGTWLMGLIFSITLWYVGNSGMLYMLTSSENISAVGEYIGMYLLFSTAPLFSSFETERPFVRKYLKISGWLLFAVFWICLALYILPSGFNYVWQLRWMQALQIVMVFSALISLLFPGKKRKTGSDQVMGFGLIGVAFFGILEQIRIIVAAQITENWPPLLQWFAKAHFSTVLILLLVITLFTSYVIKVKDILQKSLREKHLEILAYTDNLTGLGNRQFLQRKLNILDLTREKDYAVIFIDINKLKYANDTFGHEAGDQLIQMVATAIKEAMEGNSDGFAGRNGGDEFICVAIPSSRVSSITKNIRYNLERQRNQQRPPFPVGVSIGVATYREFLAGTSDSARGVVYSSQVIKLADERMYEDKMAQRKGPGDMR</sequence>
<dbReference type="InterPro" id="IPR050469">
    <property type="entry name" value="Diguanylate_Cyclase"/>
</dbReference>
<feature type="transmembrane region" description="Helical" evidence="1">
    <location>
        <begin position="305"/>
        <end position="323"/>
    </location>
</feature>
<evidence type="ECO:0000313" key="3">
    <source>
        <dbReference type="EMBL" id="MBK5898469.1"/>
    </source>
</evidence>
<dbReference type="SUPFAM" id="SSF55073">
    <property type="entry name" value="Nucleotide cyclase"/>
    <property type="match status" value="1"/>
</dbReference>
<keyword evidence="4" id="KW-1185">Reference proteome</keyword>